<evidence type="ECO:0000256" key="1">
    <source>
        <dbReference type="SAM" id="Phobius"/>
    </source>
</evidence>
<organism evidence="2 3">
    <name type="scientific">Thalassotalea mangrovi</name>
    <dbReference type="NCBI Taxonomy" id="2572245"/>
    <lineage>
        <taxon>Bacteria</taxon>
        <taxon>Pseudomonadati</taxon>
        <taxon>Pseudomonadota</taxon>
        <taxon>Gammaproteobacteria</taxon>
        <taxon>Alteromonadales</taxon>
        <taxon>Colwelliaceae</taxon>
        <taxon>Thalassotalea</taxon>
    </lineage>
</organism>
<protein>
    <submittedName>
        <fullName evidence="2">Uncharacterized protein</fullName>
    </submittedName>
</protein>
<dbReference type="Pfam" id="PF07254">
    <property type="entry name" value="Cpta_toxin"/>
    <property type="match status" value="1"/>
</dbReference>
<dbReference type="AlphaFoldDB" id="A0A4U1B6L2"/>
<accession>A0A4U1B6L2</accession>
<dbReference type="OrthoDB" id="6399627at2"/>
<dbReference type="InterPro" id="IPR009883">
    <property type="entry name" value="YgfX"/>
</dbReference>
<keyword evidence="1" id="KW-0472">Membrane</keyword>
<reference evidence="2 3" key="1">
    <citation type="submission" date="2019-04" db="EMBL/GenBank/DDBJ databases">
        <title>Thalassotalea guangxiensis sp. nov., isolated from sediment of the coastal wetland.</title>
        <authorList>
            <person name="Zheng S."/>
            <person name="Zhang D."/>
        </authorList>
    </citation>
    <scope>NUCLEOTIDE SEQUENCE [LARGE SCALE GENOMIC DNA]</scope>
    <source>
        <strain evidence="2 3">ZS-4</strain>
    </source>
</reference>
<proteinExistence type="predicted"/>
<sequence>MLSFTCWYFAIDLWLSTVFIAGVALTLILIRIFSVDNRVNLPLFTQPFSCTASGELSTRGGYCWQLSGNSLVAPWGCYLDLKPKSKLQVNGSAHKLWIYKNMLSDNDYRCLCRIIHSAQRGSGKETY</sequence>
<evidence type="ECO:0000313" key="2">
    <source>
        <dbReference type="EMBL" id="TKB46184.1"/>
    </source>
</evidence>
<evidence type="ECO:0000313" key="3">
    <source>
        <dbReference type="Proteomes" id="UP000307999"/>
    </source>
</evidence>
<feature type="transmembrane region" description="Helical" evidence="1">
    <location>
        <begin position="6"/>
        <end position="30"/>
    </location>
</feature>
<comment type="caution">
    <text evidence="2">The sequence shown here is derived from an EMBL/GenBank/DDBJ whole genome shotgun (WGS) entry which is preliminary data.</text>
</comment>
<keyword evidence="1" id="KW-1133">Transmembrane helix</keyword>
<gene>
    <name evidence="2" type="ORF">E8M12_06045</name>
</gene>
<dbReference type="EMBL" id="SWDB01000010">
    <property type="protein sequence ID" value="TKB46184.1"/>
    <property type="molecule type" value="Genomic_DNA"/>
</dbReference>
<keyword evidence="1" id="KW-0812">Transmembrane</keyword>
<keyword evidence="3" id="KW-1185">Reference proteome</keyword>
<dbReference type="Proteomes" id="UP000307999">
    <property type="component" value="Unassembled WGS sequence"/>
</dbReference>
<name>A0A4U1B6L2_9GAMM</name>